<evidence type="ECO:0000256" key="1">
    <source>
        <dbReference type="ARBA" id="ARBA00001968"/>
    </source>
</evidence>
<dbReference type="Pfam" id="PF03755">
    <property type="entry name" value="YicC-like_N"/>
    <property type="match status" value="1"/>
</dbReference>
<dbReference type="InterPro" id="IPR005229">
    <property type="entry name" value="YicC/YloC-like"/>
</dbReference>
<evidence type="ECO:0000256" key="5">
    <source>
        <dbReference type="ARBA" id="ARBA00035648"/>
    </source>
</evidence>
<comment type="cofactor">
    <cofactor evidence="1">
        <name>a divalent metal cation</name>
        <dbReference type="ChEBI" id="CHEBI:60240"/>
    </cofactor>
</comment>
<dbReference type="GO" id="GO:0004521">
    <property type="term" value="F:RNA endonuclease activity"/>
    <property type="evidence" value="ECO:0007669"/>
    <property type="project" value="InterPro"/>
</dbReference>
<dbReference type="InterPro" id="IPR013551">
    <property type="entry name" value="YicC-like_C"/>
</dbReference>
<reference evidence="8 9" key="1">
    <citation type="journal article" date="2018" name="Nat. Biotechnol.">
        <title>A standardized bacterial taxonomy based on genome phylogeny substantially revises the tree of life.</title>
        <authorList>
            <person name="Parks D.H."/>
            <person name="Chuvochina M."/>
            <person name="Waite D.W."/>
            <person name="Rinke C."/>
            <person name="Skarshewski A."/>
            <person name="Chaumeil P.A."/>
            <person name="Hugenholtz P."/>
        </authorList>
    </citation>
    <scope>NUCLEOTIDE SEQUENCE [LARGE SCALE GENOMIC DNA]</scope>
    <source>
        <strain evidence="8">UBA9956</strain>
    </source>
</reference>
<dbReference type="AlphaFoldDB" id="A0A350H9Q0"/>
<proteinExistence type="inferred from homology"/>
<evidence type="ECO:0000256" key="3">
    <source>
        <dbReference type="ARBA" id="ARBA00022759"/>
    </source>
</evidence>
<evidence type="ECO:0000313" key="9">
    <source>
        <dbReference type="Proteomes" id="UP000264062"/>
    </source>
</evidence>
<organism evidence="8 9">
    <name type="scientific">candidate division WOR-3 bacterium</name>
    <dbReference type="NCBI Taxonomy" id="2052148"/>
    <lineage>
        <taxon>Bacteria</taxon>
        <taxon>Bacteria division WOR-3</taxon>
    </lineage>
</organism>
<evidence type="ECO:0000313" key="8">
    <source>
        <dbReference type="EMBL" id="HAV92266.1"/>
    </source>
</evidence>
<feature type="domain" description="Endoribonuclease YicC-like N-terminal" evidence="6">
    <location>
        <begin position="2"/>
        <end position="148"/>
    </location>
</feature>
<keyword evidence="2" id="KW-0540">Nuclease</keyword>
<dbReference type="Proteomes" id="UP000264062">
    <property type="component" value="Unassembled WGS sequence"/>
</dbReference>
<dbReference type="PANTHER" id="PTHR30636">
    <property type="entry name" value="UPF0701 PROTEIN YICC"/>
    <property type="match status" value="1"/>
</dbReference>
<evidence type="ECO:0008006" key="10">
    <source>
        <dbReference type="Google" id="ProtNLM"/>
    </source>
</evidence>
<dbReference type="PANTHER" id="PTHR30636:SF3">
    <property type="entry name" value="UPF0701 PROTEIN YICC"/>
    <property type="match status" value="1"/>
</dbReference>
<name>A0A350H9Q0_UNCW3</name>
<evidence type="ECO:0000256" key="4">
    <source>
        <dbReference type="ARBA" id="ARBA00022801"/>
    </source>
</evidence>
<protein>
    <recommendedName>
        <fullName evidence="10">YicC family protein</fullName>
    </recommendedName>
</protein>
<keyword evidence="3" id="KW-0255">Endonuclease</keyword>
<dbReference type="GO" id="GO:0016787">
    <property type="term" value="F:hydrolase activity"/>
    <property type="evidence" value="ECO:0007669"/>
    <property type="project" value="UniProtKB-KW"/>
</dbReference>
<evidence type="ECO:0000259" key="6">
    <source>
        <dbReference type="Pfam" id="PF03755"/>
    </source>
</evidence>
<dbReference type="EMBL" id="DMZY01000111">
    <property type="protein sequence ID" value="HAV92266.1"/>
    <property type="molecule type" value="Genomic_DNA"/>
</dbReference>
<comment type="similarity">
    <text evidence="5">Belongs to the YicC/YloC family.</text>
</comment>
<evidence type="ECO:0000256" key="2">
    <source>
        <dbReference type="ARBA" id="ARBA00022722"/>
    </source>
</evidence>
<gene>
    <name evidence="8" type="ORF">DCW38_03700</name>
</gene>
<comment type="caution">
    <text evidence="8">The sequence shown here is derived from an EMBL/GenBank/DDBJ whole genome shotgun (WGS) entry which is preliminary data.</text>
</comment>
<dbReference type="Pfam" id="PF08340">
    <property type="entry name" value="YicC-like_C"/>
    <property type="match status" value="1"/>
</dbReference>
<dbReference type="InterPro" id="IPR013527">
    <property type="entry name" value="YicC-like_N"/>
</dbReference>
<keyword evidence="4" id="KW-0378">Hydrolase</keyword>
<evidence type="ECO:0000259" key="7">
    <source>
        <dbReference type="Pfam" id="PF08340"/>
    </source>
</evidence>
<accession>A0A350H9Q0</accession>
<feature type="domain" description="Endoribonuclease YicC-like C-terminal" evidence="7">
    <location>
        <begin position="173"/>
        <end position="272"/>
    </location>
</feature>
<sequence>MIKSMTGYSKVSKEIKGYGLVFVEMKAVNGKNLALNFRMPQELSSLEQSLRVLMNRTILRGTVNVNISVDYSSDFIESFAKERIKKINRLSSINGFDKFSQLIFSDLSNYIPVNRRIEAKQADEIRLLASSAIRAFDEFRISEGREIKKDFIKYNAILNNEIKFIKSLSTGSVEKKKKRLYAILKDKGAVFNQEILAYAEKIDISEEISRFSAHLARIKNEESGASMSFILQEMHREANTLSAKSEEIRIIQSVLKIKETIEKIKEQALNVE</sequence>